<organism evidence="1 2">
    <name type="scientific">Plasmodium vivax (strain Brazil I)</name>
    <dbReference type="NCBI Taxonomy" id="1033975"/>
    <lineage>
        <taxon>Eukaryota</taxon>
        <taxon>Sar</taxon>
        <taxon>Alveolata</taxon>
        <taxon>Apicomplexa</taxon>
        <taxon>Aconoidasida</taxon>
        <taxon>Haemosporida</taxon>
        <taxon>Plasmodiidae</taxon>
        <taxon>Plasmodium</taxon>
        <taxon>Plasmodium (Plasmodium)</taxon>
    </lineage>
</organism>
<protein>
    <submittedName>
        <fullName evidence="1">Uncharacterized protein</fullName>
    </submittedName>
</protein>
<proteinExistence type="predicted"/>
<reference evidence="1 2" key="1">
    <citation type="submission" date="2011-08" db="EMBL/GenBank/DDBJ databases">
        <title>The Genome Sequence of Plasmodium vivax Brazil I.</title>
        <authorList>
            <consortium name="The Broad Institute Genome Sequencing Platform"/>
            <consortium name="The Broad Institute Genome Sequencing Center for Infectious Disease"/>
            <person name="Neafsey D."/>
            <person name="Carlton J."/>
            <person name="Barnwell J."/>
            <person name="Collins W."/>
            <person name="Escalante A."/>
            <person name="Mullikin J."/>
            <person name="Saul A."/>
            <person name="Guigo R."/>
            <person name="Camara F."/>
            <person name="Young S.K."/>
            <person name="Zeng Q."/>
            <person name="Gargeya S."/>
            <person name="Fitzgerald M."/>
            <person name="Haas B."/>
            <person name="Abouelleil A."/>
            <person name="Alvarado L."/>
            <person name="Arachchi H.M."/>
            <person name="Berlin A."/>
            <person name="Brown A."/>
            <person name="Chapman S.B."/>
            <person name="Chen Z."/>
            <person name="Dunbar C."/>
            <person name="Freedman E."/>
            <person name="Gearin G."/>
            <person name="Gellesch M."/>
            <person name="Goldberg J."/>
            <person name="Griggs A."/>
            <person name="Gujja S."/>
            <person name="Heiman D."/>
            <person name="Howarth C."/>
            <person name="Larson L."/>
            <person name="Lui A."/>
            <person name="MacDonald P.J.P."/>
            <person name="Montmayeur A."/>
            <person name="Murphy C."/>
            <person name="Neiman D."/>
            <person name="Pearson M."/>
            <person name="Priest M."/>
            <person name="Roberts A."/>
            <person name="Saif S."/>
            <person name="Shea T."/>
            <person name="Shenoy N."/>
            <person name="Sisk P."/>
            <person name="Stolte C."/>
            <person name="Sykes S."/>
            <person name="Wortman J."/>
            <person name="Nusbaum C."/>
            <person name="Birren B."/>
        </authorList>
    </citation>
    <scope>NUCLEOTIDE SEQUENCE [LARGE SCALE GENOMIC DNA]</scope>
    <source>
        <strain evidence="1 2">Brazil I</strain>
    </source>
</reference>
<sequence>MNPQYYSLYPFLNKIWNLYDSFNEPVGEGGSKGLYDSICKHATKSLDDDKTKYHNICMNIIRNLDPNCENPEGCISHSTRCNNVNIWLYNYKDKKNLNKKYIIESIFQLSRTFGTVNKPYECPYYSYDENFEEPINIILLKMFDYNTDIIKSTLEYERDPNYSSAQRYLCKFVELYKKMYSEYCSGTHTKTQKGNKTCGELNTLKDLYNMFRSLYHEISPKIPSLEAKEDELLAKCPSIQVQHLLQASVDGHSGSSTSKIPATIGTMAGVSSVFALLYKVNTKFI</sequence>
<name>A0A0J9VAP7_PLAV1</name>
<evidence type="ECO:0000313" key="1">
    <source>
        <dbReference type="EMBL" id="KMZ83173.1"/>
    </source>
</evidence>
<dbReference type="Proteomes" id="UP000053327">
    <property type="component" value="Unassembled WGS sequence"/>
</dbReference>
<dbReference type="AlphaFoldDB" id="A0A0J9VAP7"/>
<evidence type="ECO:0000313" key="2">
    <source>
        <dbReference type="Proteomes" id="UP000053327"/>
    </source>
</evidence>
<dbReference type="EMBL" id="KQ234963">
    <property type="protein sequence ID" value="KMZ83173.1"/>
    <property type="molecule type" value="Genomic_DNA"/>
</dbReference>
<accession>A0A0J9VAP7</accession>
<gene>
    <name evidence="1" type="ORF">PVBG_05778</name>
</gene>